<dbReference type="EMBL" id="CAJVCH010571591">
    <property type="protein sequence ID" value="CAG7837918.1"/>
    <property type="molecule type" value="Genomic_DNA"/>
</dbReference>
<gene>
    <name evidence="2" type="ORF">AFUS01_LOCUS46952</name>
</gene>
<sequence>MAIPIKYKILASILSIILAQCNSKSIPSNCQDLEVRIVNENPSKSLKGQKFYYESDNSGYSSGLTGGQFSILMTGPQPIQWGYEGPGQELTLVESSKTERGCYVIELVRPAGAMLKATDTGRYVAKYVSNPEVTRSVYLYVPNKYPPFLLNTETLQTASWTEGKALVLPCLLNDPTMKVAFSKRSGLNEWKEVQNVGTYSPQTGFTIRKPFGSFNSLYGSYKCFTKLHNRNDTVFITVGPEEISY</sequence>
<feature type="signal peptide" evidence="1">
    <location>
        <begin position="1"/>
        <end position="19"/>
    </location>
</feature>
<keyword evidence="1" id="KW-0732">Signal</keyword>
<evidence type="ECO:0000313" key="3">
    <source>
        <dbReference type="Proteomes" id="UP000708208"/>
    </source>
</evidence>
<organism evidence="2 3">
    <name type="scientific">Allacma fusca</name>
    <dbReference type="NCBI Taxonomy" id="39272"/>
    <lineage>
        <taxon>Eukaryota</taxon>
        <taxon>Metazoa</taxon>
        <taxon>Ecdysozoa</taxon>
        <taxon>Arthropoda</taxon>
        <taxon>Hexapoda</taxon>
        <taxon>Collembola</taxon>
        <taxon>Symphypleona</taxon>
        <taxon>Sminthuridae</taxon>
        <taxon>Allacma</taxon>
    </lineage>
</organism>
<dbReference type="Proteomes" id="UP000708208">
    <property type="component" value="Unassembled WGS sequence"/>
</dbReference>
<accession>A0A8J2LLC1</accession>
<keyword evidence="3" id="KW-1185">Reference proteome</keyword>
<dbReference type="AlphaFoldDB" id="A0A8J2LLC1"/>
<protein>
    <submittedName>
        <fullName evidence="2">Uncharacterized protein</fullName>
    </submittedName>
</protein>
<feature type="chain" id="PRO_5035205622" evidence="1">
    <location>
        <begin position="20"/>
        <end position="245"/>
    </location>
</feature>
<reference evidence="2" key="1">
    <citation type="submission" date="2021-06" db="EMBL/GenBank/DDBJ databases">
        <authorList>
            <person name="Hodson N. C."/>
            <person name="Mongue J. A."/>
            <person name="Jaron S. K."/>
        </authorList>
    </citation>
    <scope>NUCLEOTIDE SEQUENCE</scope>
</reference>
<proteinExistence type="predicted"/>
<name>A0A8J2LLC1_9HEXA</name>
<evidence type="ECO:0000313" key="2">
    <source>
        <dbReference type="EMBL" id="CAG7837918.1"/>
    </source>
</evidence>
<evidence type="ECO:0000256" key="1">
    <source>
        <dbReference type="SAM" id="SignalP"/>
    </source>
</evidence>
<comment type="caution">
    <text evidence="2">The sequence shown here is derived from an EMBL/GenBank/DDBJ whole genome shotgun (WGS) entry which is preliminary data.</text>
</comment>